<feature type="transmembrane region" description="Helical" evidence="11">
    <location>
        <begin position="196"/>
        <end position="220"/>
    </location>
</feature>
<keyword evidence="5 11" id="KW-1133">Transmembrane helix</keyword>
<evidence type="ECO:0000256" key="9">
    <source>
        <dbReference type="ARBA" id="ARBA00023224"/>
    </source>
</evidence>
<dbReference type="Gene3D" id="1.20.1070.10">
    <property type="entry name" value="Rhodopsin 7-helix transmembrane proteins"/>
    <property type="match status" value="1"/>
</dbReference>
<keyword evidence="6 10" id="KW-0297">G-protein coupled receptor</keyword>
<keyword evidence="9 10" id="KW-0807">Transducer</keyword>
<keyword evidence="11" id="KW-0716">Sensory transduction</keyword>
<comment type="similarity">
    <text evidence="10">Belongs to the G-protein coupled receptor 1 family.</text>
</comment>
<keyword evidence="2 11" id="KW-1003">Cell membrane</keyword>
<dbReference type="Pfam" id="PF13853">
    <property type="entry name" value="7tm_4"/>
    <property type="match status" value="1"/>
</dbReference>
<evidence type="ECO:0000256" key="8">
    <source>
        <dbReference type="ARBA" id="ARBA00023170"/>
    </source>
</evidence>
<feature type="transmembrane region" description="Helical" evidence="11">
    <location>
        <begin position="272"/>
        <end position="291"/>
    </location>
</feature>
<dbReference type="RefSeq" id="XP_018086440.2">
    <property type="nucleotide sequence ID" value="XM_018230951.2"/>
</dbReference>
<feature type="transmembrane region" description="Helical" evidence="11">
    <location>
        <begin position="20"/>
        <end position="47"/>
    </location>
</feature>
<dbReference type="PRINTS" id="PR00245">
    <property type="entry name" value="OLFACTORYR"/>
</dbReference>
<dbReference type="PROSITE" id="PS00237">
    <property type="entry name" value="G_PROTEIN_RECEP_F1_1"/>
    <property type="match status" value="1"/>
</dbReference>
<dbReference type="PROSITE" id="PS50262">
    <property type="entry name" value="G_PROTEIN_RECEP_F1_2"/>
    <property type="match status" value="1"/>
</dbReference>
<dbReference type="Proteomes" id="UP000186698">
    <property type="component" value="Chromosome 8L"/>
</dbReference>
<dbReference type="AlphaFoldDB" id="A0A1L8FC22"/>
<keyword evidence="4 11" id="KW-0552">Olfaction</keyword>
<feature type="domain" description="G-protein coupled receptors family 1 profile" evidence="12">
    <location>
        <begin position="40"/>
        <end position="289"/>
    </location>
</feature>
<dbReference type="InterPro" id="IPR000276">
    <property type="entry name" value="GPCR_Rhodpsn"/>
</dbReference>
<dbReference type="PANTHER" id="PTHR26452">
    <property type="entry name" value="OLFACTORY RECEPTOR"/>
    <property type="match status" value="1"/>
</dbReference>
<comment type="subcellular location">
    <subcellularLocation>
        <location evidence="1 11">Cell membrane</location>
        <topology evidence="1 11">Multi-pass membrane protein</topology>
    </subcellularLocation>
</comment>
<evidence type="ECO:0000259" key="12">
    <source>
        <dbReference type="PROSITE" id="PS50262"/>
    </source>
</evidence>
<dbReference type="PRINTS" id="PR00237">
    <property type="entry name" value="GPCRRHODOPSN"/>
</dbReference>
<keyword evidence="7 11" id="KW-0472">Membrane</keyword>
<keyword evidence="13" id="KW-1185">Reference proteome</keyword>
<dbReference type="InterPro" id="IPR050516">
    <property type="entry name" value="Olfactory_GPCR"/>
</dbReference>
<evidence type="ECO:0000256" key="7">
    <source>
        <dbReference type="ARBA" id="ARBA00023136"/>
    </source>
</evidence>
<dbReference type="GO" id="GO:0005549">
    <property type="term" value="F:odorant binding"/>
    <property type="evidence" value="ECO:0000318"/>
    <property type="project" value="GO_Central"/>
</dbReference>
<dbReference type="InterPro" id="IPR017452">
    <property type="entry name" value="GPCR_Rhodpsn_7TM"/>
</dbReference>
<feature type="transmembrane region" description="Helical" evidence="11">
    <location>
        <begin position="97"/>
        <end position="119"/>
    </location>
</feature>
<keyword evidence="8 10" id="KW-0675">Receptor</keyword>
<dbReference type="PaxDb" id="8355-A0A1L8FC22"/>
<dbReference type="GeneID" id="108699090"/>
<reference evidence="14" key="1">
    <citation type="submission" date="2025-08" db="UniProtKB">
        <authorList>
            <consortium name="RefSeq"/>
        </authorList>
    </citation>
    <scope>IDENTIFICATION</scope>
    <source>
        <strain evidence="14">J_2021</strain>
        <tissue evidence="14">Erythrocytes</tissue>
    </source>
</reference>
<name>A0A1L8FC22_XENLA</name>
<evidence type="ECO:0000256" key="1">
    <source>
        <dbReference type="ARBA" id="ARBA00004651"/>
    </source>
</evidence>
<dbReference type="CDD" id="cd13954">
    <property type="entry name" value="7tmA_OR"/>
    <property type="match status" value="1"/>
</dbReference>
<evidence type="ECO:0000256" key="3">
    <source>
        <dbReference type="ARBA" id="ARBA00022692"/>
    </source>
</evidence>
<feature type="transmembrane region" description="Helical" evidence="11">
    <location>
        <begin position="241"/>
        <end position="260"/>
    </location>
</feature>
<feature type="transmembrane region" description="Helical" evidence="11">
    <location>
        <begin position="139"/>
        <end position="161"/>
    </location>
</feature>
<dbReference type="SUPFAM" id="SSF81321">
    <property type="entry name" value="Family A G protein-coupled receptor-like"/>
    <property type="match status" value="1"/>
</dbReference>
<proteinExistence type="inferred from homology"/>
<keyword evidence="3 10" id="KW-0812">Transmembrane</keyword>
<organism evidence="13 14">
    <name type="scientific">Xenopus laevis</name>
    <name type="common">African clawed frog</name>
    <dbReference type="NCBI Taxonomy" id="8355"/>
    <lineage>
        <taxon>Eukaryota</taxon>
        <taxon>Metazoa</taxon>
        <taxon>Chordata</taxon>
        <taxon>Craniata</taxon>
        <taxon>Vertebrata</taxon>
        <taxon>Euteleostomi</taxon>
        <taxon>Amphibia</taxon>
        <taxon>Batrachia</taxon>
        <taxon>Anura</taxon>
        <taxon>Pipoidea</taxon>
        <taxon>Pipidae</taxon>
        <taxon>Xenopodinae</taxon>
        <taxon>Xenopus</taxon>
        <taxon>Xenopus</taxon>
    </lineage>
</organism>
<dbReference type="GO" id="GO:0004930">
    <property type="term" value="F:G protein-coupled receptor activity"/>
    <property type="evidence" value="ECO:0007669"/>
    <property type="project" value="UniProtKB-KW"/>
</dbReference>
<evidence type="ECO:0000313" key="14">
    <source>
        <dbReference type="RefSeq" id="XP_018086440.2"/>
    </source>
</evidence>
<sequence length="318" mass="36233">MDINVTIGNRFILLGLTNSSYQQAVCVLMFLTVYLITWLANSLLIIVVSINTHLRTPMYFFLINLSIIDISMSSSTLPKILQITFAQDKSVSLLECATQMFIILVLGVTECTILAVMAYDRYAAICKPLHYNTIMNKGLCIGLAAKCWIVGFINAVFQVFLTFQLPFCRSHHINHYFCEVPPFFRLSCQDTFFNVIAMYVAACVIVISSFFLILVSYVYIISTILKIRSSEGRLKAFSTCASHLSTVSLYYCTIMSMYLRPRSAYSPETDKTVSIIYTSVTPMLNPIIYSIRNKDIKLTIRKYLTSKQKYFFQSSIHQ</sequence>
<evidence type="ECO:0000256" key="11">
    <source>
        <dbReference type="RuleBase" id="RU363047"/>
    </source>
</evidence>
<evidence type="ECO:0000256" key="2">
    <source>
        <dbReference type="ARBA" id="ARBA00022475"/>
    </source>
</evidence>
<dbReference type="GO" id="GO:0004984">
    <property type="term" value="F:olfactory receptor activity"/>
    <property type="evidence" value="ECO:0000318"/>
    <property type="project" value="GO_Central"/>
</dbReference>
<dbReference type="KEGG" id="xla:108699090"/>
<accession>A0A1L8FC22</accession>
<protein>
    <recommendedName>
        <fullName evidence="11">Olfactory receptor</fullName>
    </recommendedName>
</protein>
<dbReference type="OMA" id="ECTILAV"/>
<dbReference type="InterPro" id="IPR000725">
    <property type="entry name" value="Olfact_rcpt"/>
</dbReference>
<dbReference type="FunFam" id="1.20.1070.10:FF:000015">
    <property type="entry name" value="Olfactory receptor"/>
    <property type="match status" value="1"/>
</dbReference>
<evidence type="ECO:0000256" key="4">
    <source>
        <dbReference type="ARBA" id="ARBA00022725"/>
    </source>
</evidence>
<dbReference type="GO" id="GO:0005886">
    <property type="term" value="C:plasma membrane"/>
    <property type="evidence" value="ECO:0007669"/>
    <property type="project" value="UniProtKB-SubCell"/>
</dbReference>
<evidence type="ECO:0000313" key="13">
    <source>
        <dbReference type="Proteomes" id="UP000186698"/>
    </source>
</evidence>
<evidence type="ECO:0000256" key="6">
    <source>
        <dbReference type="ARBA" id="ARBA00023040"/>
    </source>
</evidence>
<feature type="transmembrane region" description="Helical" evidence="11">
    <location>
        <begin position="59"/>
        <end position="77"/>
    </location>
</feature>
<gene>
    <name evidence="14" type="primary">LOC108699090</name>
</gene>
<dbReference type="OrthoDB" id="9975554at2759"/>
<evidence type="ECO:0000256" key="10">
    <source>
        <dbReference type="RuleBase" id="RU000688"/>
    </source>
</evidence>
<evidence type="ECO:0000256" key="5">
    <source>
        <dbReference type="ARBA" id="ARBA00022989"/>
    </source>
</evidence>